<comment type="caution">
    <text evidence="2">The sequence shown here is derived from an EMBL/GenBank/DDBJ whole genome shotgun (WGS) entry which is preliminary data.</text>
</comment>
<protein>
    <recommendedName>
        <fullName evidence="4">Tail assembly protein</fullName>
    </recommendedName>
</protein>
<evidence type="ECO:0000313" key="3">
    <source>
        <dbReference type="Proteomes" id="UP001161697"/>
    </source>
</evidence>
<evidence type="ECO:0008006" key="4">
    <source>
        <dbReference type="Google" id="ProtNLM"/>
    </source>
</evidence>
<dbReference type="Proteomes" id="UP001161697">
    <property type="component" value="Unassembled WGS sequence"/>
</dbReference>
<proteinExistence type="predicted"/>
<dbReference type="RefSeq" id="WP_279534630.1">
    <property type="nucleotide sequence ID" value="NZ_CP104579.1"/>
</dbReference>
<feature type="region of interest" description="Disordered" evidence="1">
    <location>
        <begin position="16"/>
        <end position="86"/>
    </location>
</feature>
<reference evidence="2" key="1">
    <citation type="submission" date="2022-09" db="EMBL/GenBank/DDBJ databases">
        <title>Intensive care unit water sources are persistently colonized with multi-drug resistant bacteria and are the site of extensive horizontal gene transfer of antibiotic resistance genes.</title>
        <authorList>
            <person name="Diorio-Toth L."/>
        </authorList>
    </citation>
    <scope>NUCLEOTIDE SEQUENCE</scope>
    <source>
        <strain evidence="2">GD03704</strain>
    </source>
</reference>
<gene>
    <name evidence="2" type="ORF">N5J11_15245</name>
</gene>
<dbReference type="AlphaFoldDB" id="A0AA42QB64"/>
<evidence type="ECO:0000313" key="2">
    <source>
        <dbReference type="EMBL" id="MDH1340557.1"/>
    </source>
</evidence>
<accession>A0AA42QB64</accession>
<dbReference type="EMBL" id="JAOCJE010000001">
    <property type="protein sequence ID" value="MDH1340557.1"/>
    <property type="molecule type" value="Genomic_DNA"/>
</dbReference>
<feature type="compositionally biased region" description="Polar residues" evidence="1">
    <location>
        <begin position="77"/>
        <end position="86"/>
    </location>
</feature>
<evidence type="ECO:0000256" key="1">
    <source>
        <dbReference type="SAM" id="MobiDB-lite"/>
    </source>
</evidence>
<sequence>MGKKVKKAFKSVVGAATGGLLGGGKEEKKAAPVVEQTPAPAAQVVEAPKEDSTEVDEGTASAKKAARARGKRGLSVARSSGSGLNI</sequence>
<name>A0AA42QB64_ECTOL</name>
<organism evidence="2 3">
    <name type="scientific">Ectopseudomonas oleovorans</name>
    <name type="common">Pseudomonas oleovorans</name>
    <dbReference type="NCBI Taxonomy" id="301"/>
    <lineage>
        <taxon>Bacteria</taxon>
        <taxon>Pseudomonadati</taxon>
        <taxon>Pseudomonadota</taxon>
        <taxon>Gammaproteobacteria</taxon>
        <taxon>Pseudomonadales</taxon>
        <taxon>Pseudomonadaceae</taxon>
        <taxon>Ectopseudomonas</taxon>
    </lineage>
</organism>
<dbReference type="InterPro" id="IPR024281">
    <property type="entry name" value="Phage_T7-like_viron_assmbl"/>
</dbReference>
<dbReference type="Pfam" id="PF11653">
    <property type="entry name" value="VirionAssem_T7"/>
    <property type="match status" value="1"/>
</dbReference>